<evidence type="ECO:0000256" key="13">
    <source>
        <dbReference type="ARBA" id="ARBA00034296"/>
    </source>
</evidence>
<dbReference type="Proteomes" id="UP000515135">
    <property type="component" value="Unplaced"/>
</dbReference>
<comment type="similarity">
    <text evidence="3 15">Belongs to the tubulin family.</text>
</comment>
<dbReference type="GO" id="GO:0005200">
    <property type="term" value="F:structural constituent of cytoskeleton"/>
    <property type="evidence" value="ECO:0007669"/>
    <property type="project" value="InterPro"/>
</dbReference>
<evidence type="ECO:0000256" key="14">
    <source>
        <dbReference type="ARBA" id="ARBA00049117"/>
    </source>
</evidence>
<dbReference type="FunFam" id="3.40.50.1440:FF:000007">
    <property type="entry name" value="Tubulin alpha chain"/>
    <property type="match status" value="1"/>
</dbReference>
<evidence type="ECO:0000313" key="18">
    <source>
        <dbReference type="Proteomes" id="UP000515135"/>
    </source>
</evidence>
<keyword evidence="8 15" id="KW-0547">Nucleotide-binding</keyword>
<evidence type="ECO:0000256" key="4">
    <source>
        <dbReference type="ARBA" id="ARBA00011747"/>
    </source>
</evidence>
<dbReference type="SMART" id="SM00865">
    <property type="entry name" value="Tubulin_C"/>
    <property type="match status" value="1"/>
</dbReference>
<evidence type="ECO:0000256" key="8">
    <source>
        <dbReference type="ARBA" id="ARBA00022741"/>
    </source>
</evidence>
<dbReference type="Gene3D" id="3.40.50.1440">
    <property type="entry name" value="Tubulin/FtsZ, GTPase domain"/>
    <property type="match status" value="1"/>
</dbReference>
<evidence type="ECO:0000256" key="5">
    <source>
        <dbReference type="ARBA" id="ARBA00022490"/>
    </source>
</evidence>
<evidence type="ECO:0000256" key="1">
    <source>
        <dbReference type="ARBA" id="ARBA00001946"/>
    </source>
</evidence>
<sequence>MRECVSLHIGQAGVQIGNACWELFCLEHGIQPDGLKPSDKSIDSGDVSFLDTFFAETEGGKCVPLATFVDLEPTVIDEIRSGPYKSLFRPEQMISGKEDAANIYARGFYTVGKEIINKTLDRIRKVTECCSSLQGFLIQHSFGGGTGSGFTALLMQRLSAEYGKKSKLQFSIYPFPLMSSAVVEPYNAVLCTHATMEHSGCTFLLDNEALYDICCRGLDVERPTYTTLNRMIGQVISSITAPMRFEGSLDVDLTKFLTTDFVPYPRIHFPLSTYAPFTSTEKSYYESVGEITDSCFEPGNQMVKCDPRKGKFVACCYLLYRGGVNANDAIARLKANKNIQFVDWCPTGFKVGTDYRSPIAVPGGDMPKVRRAVCMLSNTTAIAEAWTRLDHKFNLMWAKRAFVHWYLADGMENWEFSEAREDLATLEKDYEELGRDKSDDGSDGSEEN</sequence>
<dbReference type="AlphaFoldDB" id="A0A6P4ZFN2"/>
<evidence type="ECO:0000256" key="9">
    <source>
        <dbReference type="ARBA" id="ARBA00022801"/>
    </source>
</evidence>
<dbReference type="InterPro" id="IPR037103">
    <property type="entry name" value="Tubulin/FtsZ-like_C"/>
</dbReference>
<dbReference type="InterPro" id="IPR036525">
    <property type="entry name" value="Tubulin/FtsZ_GTPase_sf"/>
</dbReference>
<dbReference type="InterPro" id="IPR017975">
    <property type="entry name" value="Tubulin_CS"/>
</dbReference>
<keyword evidence="10" id="KW-0460">Magnesium</keyword>
<dbReference type="InterPro" id="IPR018316">
    <property type="entry name" value="Tubulin/FtsZ_2-layer-sand-dom"/>
</dbReference>
<dbReference type="Pfam" id="PF03953">
    <property type="entry name" value="Tubulin_C"/>
    <property type="match status" value="1"/>
</dbReference>
<dbReference type="GO" id="GO:0016787">
    <property type="term" value="F:hydrolase activity"/>
    <property type="evidence" value="ECO:0007669"/>
    <property type="project" value="UniProtKB-KW"/>
</dbReference>
<dbReference type="GO" id="GO:0005874">
    <property type="term" value="C:microtubule"/>
    <property type="evidence" value="ECO:0007669"/>
    <property type="project" value="UniProtKB-KW"/>
</dbReference>
<evidence type="ECO:0000256" key="3">
    <source>
        <dbReference type="ARBA" id="ARBA00009636"/>
    </source>
</evidence>
<evidence type="ECO:0000256" key="2">
    <source>
        <dbReference type="ARBA" id="ARBA00004245"/>
    </source>
</evidence>
<dbReference type="PANTHER" id="PTHR11588">
    <property type="entry name" value="TUBULIN"/>
    <property type="match status" value="1"/>
</dbReference>
<dbReference type="InterPro" id="IPR023123">
    <property type="entry name" value="Tubulin_C"/>
</dbReference>
<dbReference type="Pfam" id="PF00091">
    <property type="entry name" value="Tubulin"/>
    <property type="match status" value="1"/>
</dbReference>
<dbReference type="InterPro" id="IPR002452">
    <property type="entry name" value="Alpha_tubulin"/>
</dbReference>
<keyword evidence="18" id="KW-1185">Reference proteome</keyword>
<dbReference type="Gene3D" id="3.30.1330.20">
    <property type="entry name" value="Tubulin/FtsZ, C-terminal domain"/>
    <property type="match status" value="1"/>
</dbReference>
<evidence type="ECO:0000256" key="12">
    <source>
        <dbReference type="ARBA" id="ARBA00023212"/>
    </source>
</evidence>
<comment type="catalytic activity">
    <reaction evidence="14">
        <text>GTP + H2O = GDP + phosphate + H(+)</text>
        <dbReference type="Rhea" id="RHEA:19669"/>
        <dbReference type="ChEBI" id="CHEBI:15377"/>
        <dbReference type="ChEBI" id="CHEBI:15378"/>
        <dbReference type="ChEBI" id="CHEBI:37565"/>
        <dbReference type="ChEBI" id="CHEBI:43474"/>
        <dbReference type="ChEBI" id="CHEBI:58189"/>
    </reaction>
    <physiologicalReaction direction="left-to-right" evidence="14">
        <dbReference type="Rhea" id="RHEA:19670"/>
    </physiologicalReaction>
</comment>
<dbReference type="GO" id="GO:0007017">
    <property type="term" value="P:microtubule-based process"/>
    <property type="evidence" value="ECO:0007669"/>
    <property type="project" value="InterPro"/>
</dbReference>
<dbReference type="GO" id="GO:0046872">
    <property type="term" value="F:metal ion binding"/>
    <property type="evidence" value="ECO:0007669"/>
    <property type="project" value="UniProtKB-KW"/>
</dbReference>
<comment type="subcellular location">
    <subcellularLocation>
        <location evidence="2">Cytoplasm</location>
        <location evidence="2">Cytoskeleton</location>
    </subcellularLocation>
</comment>
<dbReference type="PROSITE" id="PS00227">
    <property type="entry name" value="TUBULIN"/>
    <property type="match status" value="1"/>
</dbReference>
<dbReference type="InterPro" id="IPR003008">
    <property type="entry name" value="Tubulin_FtsZ_GTPase"/>
</dbReference>
<evidence type="ECO:0000259" key="16">
    <source>
        <dbReference type="SMART" id="SM00864"/>
    </source>
</evidence>
<evidence type="ECO:0000256" key="6">
    <source>
        <dbReference type="ARBA" id="ARBA00022701"/>
    </source>
</evidence>
<keyword evidence="12" id="KW-0206">Cytoskeleton</keyword>
<gene>
    <name evidence="19" type="primary">LOC109481845</name>
</gene>
<comment type="subunit">
    <text evidence="4 15">Dimer of alpha and beta chains. A typical microtubule is a hollow water-filled tube with an outer diameter of 25 nm and an inner diameter of 15 nM. Alpha-beta heterodimers associate head-to-tail to form protofilaments running lengthwise along the microtubule wall with the beta-tubulin subunit facing the microtubule plus end conferring a structural polarity. Microtubules usually have 13 protofilaments but different protofilament numbers can be found in some organisms and specialized cells.</text>
</comment>
<reference evidence="19" key="1">
    <citation type="submission" date="2025-08" db="UniProtKB">
        <authorList>
            <consortium name="RefSeq"/>
        </authorList>
    </citation>
    <scope>IDENTIFICATION</scope>
    <source>
        <tissue evidence="19">Gonad</tissue>
    </source>
</reference>
<name>A0A6P4ZFN2_BRABE</name>
<keyword evidence="7" id="KW-0479">Metal-binding</keyword>
<evidence type="ECO:0000313" key="19">
    <source>
        <dbReference type="RefSeq" id="XP_019640025.1"/>
    </source>
</evidence>
<dbReference type="InterPro" id="IPR008280">
    <property type="entry name" value="Tub_FtsZ_C"/>
</dbReference>
<dbReference type="PRINTS" id="PR01161">
    <property type="entry name" value="TUBULIN"/>
</dbReference>
<keyword evidence="6 15" id="KW-0493">Microtubule</keyword>
<evidence type="ECO:0000256" key="11">
    <source>
        <dbReference type="ARBA" id="ARBA00023134"/>
    </source>
</evidence>
<dbReference type="RefSeq" id="XP_019640025.1">
    <property type="nucleotide sequence ID" value="XM_019784466.1"/>
</dbReference>
<accession>A0A6P4ZFN2</accession>
<dbReference type="SUPFAM" id="SSF55307">
    <property type="entry name" value="Tubulin C-terminal domain-like"/>
    <property type="match status" value="1"/>
</dbReference>
<keyword evidence="5" id="KW-0963">Cytoplasm</keyword>
<dbReference type="SUPFAM" id="SSF52490">
    <property type="entry name" value="Tubulin nucleotide-binding domain-like"/>
    <property type="match status" value="1"/>
</dbReference>
<dbReference type="SMART" id="SM00864">
    <property type="entry name" value="Tubulin"/>
    <property type="match status" value="1"/>
</dbReference>
<dbReference type="KEGG" id="bbel:109481845"/>
<feature type="domain" description="Tubulin/FtsZ 2-layer sandwich" evidence="17">
    <location>
        <begin position="249"/>
        <end position="391"/>
    </location>
</feature>
<organism evidence="18 19">
    <name type="scientific">Branchiostoma belcheri</name>
    <name type="common">Amphioxus</name>
    <dbReference type="NCBI Taxonomy" id="7741"/>
    <lineage>
        <taxon>Eukaryota</taxon>
        <taxon>Metazoa</taxon>
        <taxon>Chordata</taxon>
        <taxon>Cephalochordata</taxon>
        <taxon>Leptocardii</taxon>
        <taxon>Amphioxiformes</taxon>
        <taxon>Branchiostomatidae</taxon>
        <taxon>Branchiostoma</taxon>
    </lineage>
</organism>
<evidence type="ECO:0000256" key="10">
    <source>
        <dbReference type="ARBA" id="ARBA00022842"/>
    </source>
</evidence>
<comment type="cofactor">
    <cofactor evidence="1">
        <name>Mg(2+)</name>
        <dbReference type="ChEBI" id="CHEBI:18420"/>
    </cofactor>
</comment>
<feature type="domain" description="Tubulin/FtsZ GTPase" evidence="16">
    <location>
        <begin position="50"/>
        <end position="247"/>
    </location>
</feature>
<dbReference type="FunFam" id="1.10.287.600:FF:000001">
    <property type="entry name" value="Tubulin alpha chain"/>
    <property type="match status" value="1"/>
</dbReference>
<evidence type="ECO:0000256" key="7">
    <source>
        <dbReference type="ARBA" id="ARBA00022723"/>
    </source>
</evidence>
<dbReference type="Gene3D" id="1.10.287.600">
    <property type="entry name" value="Helix hairpin bin"/>
    <property type="match status" value="1"/>
</dbReference>
<dbReference type="GeneID" id="109481845"/>
<dbReference type="CDD" id="cd02186">
    <property type="entry name" value="alpha_tubulin"/>
    <property type="match status" value="1"/>
</dbReference>
<dbReference type="PRINTS" id="PR01162">
    <property type="entry name" value="ALPHATUBULIN"/>
</dbReference>
<comment type="function">
    <text evidence="13 15">Tubulin is the major constituent of microtubules, a cylinder consisting of laterally associated linear protofilaments composed of alpha- and beta-tubulin heterodimers. Microtubules grow by the addition of GTP-tubulin dimers to the microtubule end, where a stabilizing cap forms. Below the cap, tubulin dimers are in GDP-bound state, owing to GTPase activity of alpha-tubulin.</text>
</comment>
<proteinExistence type="inferred from homology"/>
<evidence type="ECO:0000259" key="17">
    <source>
        <dbReference type="SMART" id="SM00865"/>
    </source>
</evidence>
<dbReference type="InterPro" id="IPR000217">
    <property type="entry name" value="Tubulin"/>
</dbReference>
<keyword evidence="9" id="KW-0378">Hydrolase</keyword>
<keyword evidence="11 15" id="KW-0342">GTP-binding</keyword>
<dbReference type="GO" id="GO:0005525">
    <property type="term" value="F:GTP binding"/>
    <property type="evidence" value="ECO:0007669"/>
    <property type="project" value="UniProtKB-UniRule"/>
</dbReference>
<protein>
    <recommendedName>
        <fullName evidence="15">Tubulin alpha chain</fullName>
    </recommendedName>
</protein>
<evidence type="ECO:0000256" key="15">
    <source>
        <dbReference type="RuleBase" id="RU000352"/>
    </source>
</evidence>